<protein>
    <submittedName>
        <fullName evidence="1">ImmA/IrrE family metallo-endopeptidase</fullName>
    </submittedName>
</protein>
<dbReference type="Proteomes" id="UP001200032">
    <property type="component" value="Unassembled WGS sequence"/>
</dbReference>
<organism evidence="1 2">
    <name type="scientific">Limosilactobacillus balticus</name>
    <dbReference type="NCBI Taxonomy" id="2759747"/>
    <lineage>
        <taxon>Bacteria</taxon>
        <taxon>Bacillati</taxon>
        <taxon>Bacillota</taxon>
        <taxon>Bacilli</taxon>
        <taxon>Lactobacillales</taxon>
        <taxon>Lactobacillaceae</taxon>
        <taxon>Limosilactobacillus</taxon>
    </lineage>
</organism>
<comment type="caution">
    <text evidence="1">The sequence shown here is derived from an EMBL/GenBank/DDBJ whole genome shotgun (WGS) entry which is preliminary data.</text>
</comment>
<name>A0ABS8RE63_9LACO</name>
<accession>A0ABS8RE63</accession>
<keyword evidence="2" id="KW-1185">Reference proteome</keyword>
<dbReference type="EMBL" id="JAJPDJ010000062">
    <property type="protein sequence ID" value="MCD7138904.1"/>
    <property type="molecule type" value="Genomic_DNA"/>
</dbReference>
<gene>
    <name evidence="1" type="ORF">LTY59_06680</name>
</gene>
<sequence length="141" mass="16390">MRKIEEILADYDIQIRESELMEPAVYDPLTNNIYIGKNSSGIELRNAILHEAGHGILHNQYKVLYHSTAVSHLKMESEANKFMVNYLVQEYLEAYGTDIPINIYDFMRNNRIESKNELLVKSAFLKAGFQHSRKVQRQVTN</sequence>
<reference evidence="1 2" key="1">
    <citation type="submission" date="2021-12" db="EMBL/GenBank/DDBJ databases">
        <title>A phylogenomic analysis of Limosilactobacillus reuteri reveals ancient and stable evolutionary relationships with rodents and birds and zoonotic transmission to humans.</title>
        <authorList>
            <person name="Li F."/>
            <person name="Li X."/>
            <person name="Cheng C."/>
            <person name="Tollenaar S."/>
            <person name="Zhang J.S."/>
            <person name="Simpson D."/>
            <person name="Tasseva G."/>
            <person name="Perez-Munoz M.E."/>
            <person name="Frese S."/>
            <person name="Gaenzle M.G."/>
            <person name="Walter J."/>
            <person name="Zheng J."/>
        </authorList>
    </citation>
    <scope>NUCLEOTIDE SEQUENCE [LARGE SCALE GENOMIC DNA]</scope>
    <source>
        <strain evidence="1 2">WF-AF5-A</strain>
    </source>
</reference>
<dbReference type="RefSeq" id="WP_231795969.1">
    <property type="nucleotide sequence ID" value="NZ_JAJPDJ010000062.1"/>
</dbReference>
<evidence type="ECO:0000313" key="1">
    <source>
        <dbReference type="EMBL" id="MCD7138904.1"/>
    </source>
</evidence>
<proteinExistence type="predicted"/>
<evidence type="ECO:0000313" key="2">
    <source>
        <dbReference type="Proteomes" id="UP001200032"/>
    </source>
</evidence>
<dbReference type="Gene3D" id="1.10.10.2910">
    <property type="match status" value="1"/>
</dbReference>